<evidence type="ECO:0000256" key="1">
    <source>
        <dbReference type="ARBA" id="ARBA00007274"/>
    </source>
</evidence>
<dbReference type="AlphaFoldDB" id="A0A0C1N905"/>
<dbReference type="InterPro" id="IPR051159">
    <property type="entry name" value="Hexapeptide_acetyltransf"/>
</dbReference>
<dbReference type="Pfam" id="PF00132">
    <property type="entry name" value="Hexapep"/>
    <property type="match status" value="1"/>
</dbReference>
<comment type="similarity">
    <text evidence="1">Belongs to the transferase hexapeptide repeat family.</text>
</comment>
<evidence type="ECO:0008006" key="4">
    <source>
        <dbReference type="Google" id="ProtNLM"/>
    </source>
</evidence>
<protein>
    <recommendedName>
        <fullName evidence="4">Acetyltransferase</fullName>
    </recommendedName>
</protein>
<dbReference type="GO" id="GO:0031470">
    <property type="term" value="C:carboxysome"/>
    <property type="evidence" value="ECO:0007669"/>
    <property type="project" value="UniProtKB-ARBA"/>
</dbReference>
<name>A0A0C1N905_9CYAN</name>
<dbReference type="GO" id="GO:0043886">
    <property type="term" value="F:structural constituent of carboxysome shell"/>
    <property type="evidence" value="ECO:0007669"/>
    <property type="project" value="UniProtKB-ARBA"/>
</dbReference>
<organism evidence="3">
    <name type="scientific">Tolypothrix bouteillei VB521301</name>
    <dbReference type="NCBI Taxonomy" id="1479485"/>
    <lineage>
        <taxon>Bacteria</taxon>
        <taxon>Bacillati</taxon>
        <taxon>Cyanobacteriota</taxon>
        <taxon>Cyanophyceae</taxon>
        <taxon>Nostocales</taxon>
        <taxon>Tolypothrichaceae</taxon>
        <taxon>Tolypothrix</taxon>
    </lineage>
</organism>
<dbReference type="GO" id="GO:0008374">
    <property type="term" value="F:O-acyltransferase activity"/>
    <property type="evidence" value="ECO:0007669"/>
    <property type="project" value="TreeGrafter"/>
</dbReference>
<keyword evidence="2" id="KW-0808">Transferase</keyword>
<comment type="caution">
    <text evidence="3">The sequence shown here is derived from an EMBL/GenBank/DDBJ whole genome shotgun (WGS) entry which is preliminary data.</text>
</comment>
<gene>
    <name evidence="3" type="ORF">DA73_0222195</name>
</gene>
<dbReference type="InterPro" id="IPR001451">
    <property type="entry name" value="Hexapep"/>
</dbReference>
<accession>A0A0C1N905</accession>
<dbReference type="STRING" id="1479485.DA73_0222195"/>
<evidence type="ECO:0000256" key="2">
    <source>
        <dbReference type="ARBA" id="ARBA00022679"/>
    </source>
</evidence>
<dbReference type="PANTHER" id="PTHR23416:SF23">
    <property type="entry name" value="ACETYLTRANSFERASE C18B11.09C-RELATED"/>
    <property type="match status" value="1"/>
</dbReference>
<proteinExistence type="inferred from homology"/>
<dbReference type="EMBL" id="JHEG02000048">
    <property type="protein sequence ID" value="KIE11117.1"/>
    <property type="molecule type" value="Genomic_DNA"/>
</dbReference>
<reference evidence="3" key="1">
    <citation type="journal article" date="2015" name="Genome Announc.">
        <title>Draft Genome Sequence of Tolypothrix boutellei Strain VB521301.</title>
        <authorList>
            <person name="Chandrababunaidu M.M."/>
            <person name="Singh D."/>
            <person name="Sen D."/>
            <person name="Bhan S."/>
            <person name="Das S."/>
            <person name="Gupta A."/>
            <person name="Adhikary S.P."/>
            <person name="Tripathy S."/>
        </authorList>
    </citation>
    <scope>NUCLEOTIDE SEQUENCE</scope>
    <source>
        <strain evidence="3">VB521301</strain>
    </source>
</reference>
<dbReference type="Gene3D" id="2.160.10.10">
    <property type="entry name" value="Hexapeptide repeat proteins"/>
    <property type="match status" value="1"/>
</dbReference>
<evidence type="ECO:0000313" key="3">
    <source>
        <dbReference type="EMBL" id="KIE11117.1"/>
    </source>
</evidence>
<dbReference type="SUPFAM" id="SSF51161">
    <property type="entry name" value="Trimeric LpxA-like enzymes"/>
    <property type="match status" value="1"/>
</dbReference>
<dbReference type="GO" id="GO:0005829">
    <property type="term" value="C:cytosol"/>
    <property type="evidence" value="ECO:0007669"/>
    <property type="project" value="TreeGrafter"/>
</dbReference>
<sequence length="60" mass="6220">MTTGNEAWVAADCFVGPGVKIGSNAVIGACSSVFSDIPPAQVCWGAPCAPRYERKCELTS</sequence>
<dbReference type="PANTHER" id="PTHR23416">
    <property type="entry name" value="SIALIC ACID SYNTHASE-RELATED"/>
    <property type="match status" value="1"/>
</dbReference>
<dbReference type="InterPro" id="IPR011004">
    <property type="entry name" value="Trimer_LpxA-like_sf"/>
</dbReference>